<dbReference type="Proteomes" id="UP000299102">
    <property type="component" value="Unassembled WGS sequence"/>
</dbReference>
<gene>
    <name evidence="2" type="ORF">EVAR_20770_1</name>
</gene>
<evidence type="ECO:0000313" key="2">
    <source>
        <dbReference type="EMBL" id="GBP24446.1"/>
    </source>
</evidence>
<name>A0A4C1UES5_EUMVA</name>
<keyword evidence="3" id="KW-1185">Reference proteome</keyword>
<dbReference type="AlphaFoldDB" id="A0A4C1UES5"/>
<dbReference type="EMBL" id="BGZK01000162">
    <property type="protein sequence ID" value="GBP24446.1"/>
    <property type="molecule type" value="Genomic_DNA"/>
</dbReference>
<protein>
    <submittedName>
        <fullName evidence="2">Uncharacterized protein</fullName>
    </submittedName>
</protein>
<comment type="caution">
    <text evidence="2">The sequence shown here is derived from an EMBL/GenBank/DDBJ whole genome shotgun (WGS) entry which is preliminary data.</text>
</comment>
<accession>A0A4C1UES5</accession>
<reference evidence="2 3" key="1">
    <citation type="journal article" date="2019" name="Commun. Biol.">
        <title>The bagworm genome reveals a unique fibroin gene that provides high tensile strength.</title>
        <authorList>
            <person name="Kono N."/>
            <person name="Nakamura H."/>
            <person name="Ohtoshi R."/>
            <person name="Tomita M."/>
            <person name="Numata K."/>
            <person name="Arakawa K."/>
        </authorList>
    </citation>
    <scope>NUCLEOTIDE SEQUENCE [LARGE SCALE GENOMIC DNA]</scope>
</reference>
<feature type="compositionally biased region" description="Basic residues" evidence="1">
    <location>
        <begin position="87"/>
        <end position="109"/>
    </location>
</feature>
<proteinExistence type="predicted"/>
<feature type="region of interest" description="Disordered" evidence="1">
    <location>
        <begin position="1"/>
        <end position="20"/>
    </location>
</feature>
<sequence>MEMGSTCGASPGPQMNQKSYNVERATRQVLQGKTLHTLRREHQKIAGQNRLITQDCDKVFGGALVTVEPPTADSSCSGAPDSGTHHGTTRSRCRKIVWPSRRWRRPGMR</sequence>
<evidence type="ECO:0000256" key="1">
    <source>
        <dbReference type="SAM" id="MobiDB-lite"/>
    </source>
</evidence>
<evidence type="ECO:0000313" key="3">
    <source>
        <dbReference type="Proteomes" id="UP000299102"/>
    </source>
</evidence>
<organism evidence="2 3">
    <name type="scientific">Eumeta variegata</name>
    <name type="common">Bagworm moth</name>
    <name type="synonym">Eumeta japonica</name>
    <dbReference type="NCBI Taxonomy" id="151549"/>
    <lineage>
        <taxon>Eukaryota</taxon>
        <taxon>Metazoa</taxon>
        <taxon>Ecdysozoa</taxon>
        <taxon>Arthropoda</taxon>
        <taxon>Hexapoda</taxon>
        <taxon>Insecta</taxon>
        <taxon>Pterygota</taxon>
        <taxon>Neoptera</taxon>
        <taxon>Endopterygota</taxon>
        <taxon>Lepidoptera</taxon>
        <taxon>Glossata</taxon>
        <taxon>Ditrysia</taxon>
        <taxon>Tineoidea</taxon>
        <taxon>Psychidae</taxon>
        <taxon>Oiketicinae</taxon>
        <taxon>Eumeta</taxon>
    </lineage>
</organism>
<feature type="region of interest" description="Disordered" evidence="1">
    <location>
        <begin position="70"/>
        <end position="109"/>
    </location>
</feature>